<dbReference type="EMBL" id="MU866347">
    <property type="protein sequence ID" value="KAK4173393.1"/>
    <property type="molecule type" value="Genomic_DNA"/>
</dbReference>
<evidence type="ECO:0000313" key="2">
    <source>
        <dbReference type="EMBL" id="KAK4173393.1"/>
    </source>
</evidence>
<accession>A0AAN7A455</accession>
<dbReference type="Proteomes" id="UP001302321">
    <property type="component" value="Unassembled WGS sequence"/>
</dbReference>
<gene>
    <name evidence="2" type="ORF">QBC36DRAFT_194733</name>
</gene>
<feature type="region of interest" description="Disordered" evidence="1">
    <location>
        <begin position="72"/>
        <end position="93"/>
    </location>
</feature>
<reference evidence="2" key="2">
    <citation type="submission" date="2023-05" db="EMBL/GenBank/DDBJ databases">
        <authorList>
            <consortium name="Lawrence Berkeley National Laboratory"/>
            <person name="Steindorff A."/>
            <person name="Hensen N."/>
            <person name="Bonometti L."/>
            <person name="Westerberg I."/>
            <person name="Brannstrom I.O."/>
            <person name="Guillou S."/>
            <person name="Cros-Aarteil S."/>
            <person name="Calhoun S."/>
            <person name="Haridas S."/>
            <person name="Kuo A."/>
            <person name="Mondo S."/>
            <person name="Pangilinan J."/>
            <person name="Riley R."/>
            <person name="Labutti K."/>
            <person name="Andreopoulos B."/>
            <person name="Lipzen A."/>
            <person name="Chen C."/>
            <person name="Yanf M."/>
            <person name="Daum C."/>
            <person name="Ng V."/>
            <person name="Clum A."/>
            <person name="Ohm R."/>
            <person name="Martin F."/>
            <person name="Silar P."/>
            <person name="Natvig D."/>
            <person name="Lalanne C."/>
            <person name="Gautier V."/>
            <person name="Ament-Velasquez S.L."/>
            <person name="Kruys A."/>
            <person name="Hutchinson M.I."/>
            <person name="Powell A.J."/>
            <person name="Barry K."/>
            <person name="Miller A.N."/>
            <person name="Grigoriev I.V."/>
            <person name="Debuchy R."/>
            <person name="Gladieux P."/>
            <person name="Thoren M.H."/>
            <person name="Johannesson H."/>
        </authorList>
    </citation>
    <scope>NUCLEOTIDE SEQUENCE</scope>
    <source>
        <strain evidence="2">CBS 892.96</strain>
    </source>
</reference>
<comment type="caution">
    <text evidence="2">The sequence shown here is derived from an EMBL/GenBank/DDBJ whole genome shotgun (WGS) entry which is preliminary data.</text>
</comment>
<keyword evidence="3" id="KW-1185">Reference proteome</keyword>
<organism evidence="2 3">
    <name type="scientific">Triangularia setosa</name>
    <dbReference type="NCBI Taxonomy" id="2587417"/>
    <lineage>
        <taxon>Eukaryota</taxon>
        <taxon>Fungi</taxon>
        <taxon>Dikarya</taxon>
        <taxon>Ascomycota</taxon>
        <taxon>Pezizomycotina</taxon>
        <taxon>Sordariomycetes</taxon>
        <taxon>Sordariomycetidae</taxon>
        <taxon>Sordariales</taxon>
        <taxon>Podosporaceae</taxon>
        <taxon>Triangularia</taxon>
    </lineage>
</organism>
<evidence type="ECO:0000256" key="1">
    <source>
        <dbReference type="SAM" id="MobiDB-lite"/>
    </source>
</evidence>
<protein>
    <submittedName>
        <fullName evidence="2">Uncharacterized protein</fullName>
    </submittedName>
</protein>
<evidence type="ECO:0000313" key="3">
    <source>
        <dbReference type="Proteomes" id="UP001302321"/>
    </source>
</evidence>
<reference evidence="2" key="1">
    <citation type="journal article" date="2023" name="Mol. Phylogenet. Evol.">
        <title>Genome-scale phylogeny and comparative genomics of the fungal order Sordariales.</title>
        <authorList>
            <person name="Hensen N."/>
            <person name="Bonometti L."/>
            <person name="Westerberg I."/>
            <person name="Brannstrom I.O."/>
            <person name="Guillou S."/>
            <person name="Cros-Aarteil S."/>
            <person name="Calhoun S."/>
            <person name="Haridas S."/>
            <person name="Kuo A."/>
            <person name="Mondo S."/>
            <person name="Pangilinan J."/>
            <person name="Riley R."/>
            <person name="LaButti K."/>
            <person name="Andreopoulos B."/>
            <person name="Lipzen A."/>
            <person name="Chen C."/>
            <person name="Yan M."/>
            <person name="Daum C."/>
            <person name="Ng V."/>
            <person name="Clum A."/>
            <person name="Steindorff A."/>
            <person name="Ohm R.A."/>
            <person name="Martin F."/>
            <person name="Silar P."/>
            <person name="Natvig D.O."/>
            <person name="Lalanne C."/>
            <person name="Gautier V."/>
            <person name="Ament-Velasquez S.L."/>
            <person name="Kruys A."/>
            <person name="Hutchinson M.I."/>
            <person name="Powell A.J."/>
            <person name="Barry K."/>
            <person name="Miller A.N."/>
            <person name="Grigoriev I.V."/>
            <person name="Debuchy R."/>
            <person name="Gladieux P."/>
            <person name="Hiltunen Thoren M."/>
            <person name="Johannesson H."/>
        </authorList>
    </citation>
    <scope>NUCLEOTIDE SEQUENCE</scope>
    <source>
        <strain evidence="2">CBS 892.96</strain>
    </source>
</reference>
<proteinExistence type="predicted"/>
<feature type="compositionally biased region" description="Polar residues" evidence="1">
    <location>
        <begin position="29"/>
        <end position="38"/>
    </location>
</feature>
<feature type="compositionally biased region" description="Basic and acidic residues" evidence="1">
    <location>
        <begin position="41"/>
        <end position="54"/>
    </location>
</feature>
<name>A0AAN7A455_9PEZI</name>
<dbReference type="AlphaFoldDB" id="A0AAN7A455"/>
<sequence>MPVEAQAGPSAPHRTGSKNLFGQGGWLADSSSSAQKTPAQKKLDKVTSPKEGPTRSKSRFFGGLVKKARGLVESPSRTFGPPTHRPTPPAYIPRQSQLVTSLTPREQSLVYCELDFTIAEALNEYLLSQFNFGRVDLSLMKKTADDWAKKGLPKVNGFRYDVDTQLSILRAHIEMFKFYGNAATTIPSMLGVIETMKTTAREMRVRTYCLPDVVIGKWL</sequence>
<feature type="region of interest" description="Disordered" evidence="1">
    <location>
        <begin position="1"/>
        <end position="59"/>
    </location>
</feature>